<dbReference type="InterPro" id="IPR009100">
    <property type="entry name" value="AcylCoA_DH/oxidase_NM_dom_sf"/>
</dbReference>
<comment type="subcellular location">
    <subcellularLocation>
        <location evidence="2">Peroxisome</location>
    </subcellularLocation>
</comment>
<evidence type="ECO:0000259" key="16">
    <source>
        <dbReference type="Pfam" id="PF14749"/>
    </source>
</evidence>
<evidence type="ECO:0000256" key="9">
    <source>
        <dbReference type="ARBA" id="ARBA00023098"/>
    </source>
</evidence>
<dbReference type="InterPro" id="IPR046373">
    <property type="entry name" value="Acyl-CoA_Oxase/DH_mid-dom_sf"/>
</dbReference>
<evidence type="ECO:0000256" key="13">
    <source>
        <dbReference type="PIRSR" id="PIRSR000168-2"/>
    </source>
</evidence>
<keyword evidence="19" id="KW-1185">Reference proteome</keyword>
<dbReference type="GO" id="GO:0055088">
    <property type="term" value="P:lipid homeostasis"/>
    <property type="evidence" value="ECO:0007669"/>
    <property type="project" value="TreeGrafter"/>
</dbReference>
<sequence length="706" mass="79499">MSEFSMKPVSHSENKDEVVGHFPPGPLDSYREHASFDWFQMKVFLDGGEDVVRFQHNMWKTMEKDSLFDRVNDWKLSMDERRRVTMKRCKRIAEYNFLTEDDIMAAPLLVQAFGDALGIYDWSLSTKFTLNTTMFARQVRTSSTHEHIQELADKAMRFEVFGCFALTELTHGSNTKGVQTTATYDPSSQEFVVHTPNYEATKCWVGNLGRTATHAIVYAQLYTPDGVCHGLHSFVIQVRNTTDLLPMPGVTVGDLGEKLGQNGLDNGFVSFNHVRIPREHLLNRTADVTPAGKYVTPFKDPNKRFGAALGALSGGRVGITSMAVINLRLCMSIAIRYSAVRKQFGPPGKDEIPVLEYQMQQWRLIPKLAATYALAYFARTFFMNFVELQVGMMMGESGEIQAALGREIHALSSASKPLASWIAQSTIQECREACGGHGYLAINRLGELRNDNDPNCTYEGDNNMLLWQTSSYLLSQLDAKQKGSHISSPLHTADFINDIEQIMTHQFHASTEQECRNPDFLVGAYQWLVCYLLKESAQKFKQELTSGKDSFAAKNDSQVFYCRSLALAFIECTILKRFKEAIFNEDEIPQALKPVLLRLCSLYGLSSLETHLTTLYQGGFCCSVNDARIVRAAILTLCCELKNEAVALVDALAPPDFILNSPIGHSNGKAHENLHAAIMQKPENKERITWWKECRQLPIIRDRSKL</sequence>
<dbReference type="FunFam" id="2.40.110.10:FF:000005">
    <property type="entry name" value="Acyl-coenzyme A oxidase"/>
    <property type="match status" value="1"/>
</dbReference>
<feature type="domain" description="Acyl-CoA oxidase/dehydrogenase middle" evidence="15">
    <location>
        <begin position="163"/>
        <end position="274"/>
    </location>
</feature>
<evidence type="ECO:0000256" key="11">
    <source>
        <dbReference type="PIRNR" id="PIRNR000168"/>
    </source>
</evidence>
<evidence type="ECO:0000256" key="12">
    <source>
        <dbReference type="PIRSR" id="PIRSR000168-1"/>
    </source>
</evidence>
<evidence type="ECO:0000256" key="2">
    <source>
        <dbReference type="ARBA" id="ARBA00004275"/>
    </source>
</evidence>
<dbReference type="InterPro" id="IPR055060">
    <property type="entry name" value="ACOX_C_alpha1"/>
</dbReference>
<dbReference type="PANTHER" id="PTHR10909">
    <property type="entry name" value="ELECTRON TRANSPORT OXIDOREDUCTASE"/>
    <property type="match status" value="1"/>
</dbReference>
<dbReference type="Pfam" id="PF01756">
    <property type="entry name" value="ACOX"/>
    <property type="match status" value="1"/>
</dbReference>
<dbReference type="Proteomes" id="UP000275408">
    <property type="component" value="Unassembled WGS sequence"/>
</dbReference>
<feature type="domain" description="Acyl-CoA oxidase C-alpha1" evidence="17">
    <location>
        <begin position="310"/>
        <end position="474"/>
    </location>
</feature>
<accession>A0A3M6UK60</accession>
<dbReference type="InterPro" id="IPR037069">
    <property type="entry name" value="AcylCoA_DH/ox_N_sf"/>
</dbReference>
<comment type="pathway">
    <text evidence="3">Lipid metabolism.</text>
</comment>
<reference evidence="18 19" key="1">
    <citation type="journal article" date="2018" name="Sci. Rep.">
        <title>Comparative analysis of the Pocillopora damicornis genome highlights role of immune system in coral evolution.</title>
        <authorList>
            <person name="Cunning R."/>
            <person name="Bay R.A."/>
            <person name="Gillette P."/>
            <person name="Baker A.C."/>
            <person name="Traylor-Knowles N."/>
        </authorList>
    </citation>
    <scope>NUCLEOTIDE SEQUENCE [LARGE SCALE GENOMIC DNA]</scope>
    <source>
        <strain evidence="18">RSMAS</strain>
        <tissue evidence="18">Whole animal</tissue>
    </source>
</reference>
<dbReference type="EMBL" id="RCHS01001413">
    <property type="protein sequence ID" value="RMX53778.1"/>
    <property type="molecule type" value="Genomic_DNA"/>
</dbReference>
<dbReference type="OMA" id="SINKRFA"/>
<evidence type="ECO:0000259" key="14">
    <source>
        <dbReference type="Pfam" id="PF01756"/>
    </source>
</evidence>
<dbReference type="InterPro" id="IPR002655">
    <property type="entry name" value="Acyl-CoA_oxidase_C"/>
</dbReference>
<evidence type="ECO:0000256" key="8">
    <source>
        <dbReference type="ARBA" id="ARBA00023002"/>
    </source>
</evidence>
<evidence type="ECO:0000259" key="15">
    <source>
        <dbReference type="Pfam" id="PF02770"/>
    </source>
</evidence>
<dbReference type="AlphaFoldDB" id="A0A3M6UK60"/>
<protein>
    <recommendedName>
        <fullName evidence="11">Acyl-coenzyme A oxidase</fullName>
    </recommendedName>
</protein>
<feature type="active site" description="Proton acceptor" evidence="12">
    <location>
        <position position="459"/>
    </location>
</feature>
<keyword evidence="5 11" id="KW-0285">Flavoprotein</keyword>
<dbReference type="GO" id="GO:0016402">
    <property type="term" value="F:pristanoyl-CoA oxidase activity"/>
    <property type="evidence" value="ECO:0007669"/>
    <property type="project" value="TreeGrafter"/>
</dbReference>
<dbReference type="PANTHER" id="PTHR10909:SF390">
    <property type="entry name" value="PEROXISOMAL ACYL-COENZYME A OXIDASE 3"/>
    <property type="match status" value="1"/>
</dbReference>
<dbReference type="PIRSF" id="PIRSF000168">
    <property type="entry name" value="Acyl-CoA_oxidase"/>
    <property type="match status" value="1"/>
</dbReference>
<dbReference type="GO" id="GO:0005777">
    <property type="term" value="C:peroxisome"/>
    <property type="evidence" value="ECO:0007669"/>
    <property type="project" value="UniProtKB-SubCell"/>
</dbReference>
<dbReference type="InterPro" id="IPR012258">
    <property type="entry name" value="Acyl-CoA_oxidase"/>
</dbReference>
<dbReference type="Pfam" id="PF22924">
    <property type="entry name" value="ACOX_C_alpha1"/>
    <property type="match status" value="1"/>
</dbReference>
<keyword evidence="10" id="KW-0576">Peroxisome</keyword>
<feature type="domain" description="Acyl-coenzyme A oxidase N-terminal" evidence="16">
    <location>
        <begin position="40"/>
        <end position="160"/>
    </location>
</feature>
<organism evidence="18 19">
    <name type="scientific">Pocillopora damicornis</name>
    <name type="common">Cauliflower coral</name>
    <name type="synonym">Millepora damicornis</name>
    <dbReference type="NCBI Taxonomy" id="46731"/>
    <lineage>
        <taxon>Eukaryota</taxon>
        <taxon>Metazoa</taxon>
        <taxon>Cnidaria</taxon>
        <taxon>Anthozoa</taxon>
        <taxon>Hexacorallia</taxon>
        <taxon>Scleractinia</taxon>
        <taxon>Astrocoeniina</taxon>
        <taxon>Pocilloporidae</taxon>
        <taxon>Pocillopora</taxon>
    </lineage>
</organism>
<dbReference type="Gene3D" id="1.20.140.10">
    <property type="entry name" value="Butyryl-CoA Dehydrogenase, subunit A, domain 3"/>
    <property type="match status" value="2"/>
</dbReference>
<dbReference type="OrthoDB" id="538336at2759"/>
<evidence type="ECO:0000256" key="1">
    <source>
        <dbReference type="ARBA" id="ARBA00001974"/>
    </source>
</evidence>
<dbReference type="GO" id="GO:0033540">
    <property type="term" value="P:fatty acid beta-oxidation using acyl-CoA oxidase"/>
    <property type="evidence" value="ECO:0007669"/>
    <property type="project" value="TreeGrafter"/>
</dbReference>
<dbReference type="InterPro" id="IPR036250">
    <property type="entry name" value="AcylCo_DH-like_C"/>
</dbReference>
<keyword evidence="9" id="KW-0443">Lipid metabolism</keyword>
<dbReference type="Gene3D" id="1.10.540.10">
    <property type="entry name" value="Acyl-CoA dehydrogenase/oxidase, N-terminal domain"/>
    <property type="match status" value="1"/>
</dbReference>
<dbReference type="STRING" id="46731.A0A3M6UK60"/>
<evidence type="ECO:0000256" key="7">
    <source>
        <dbReference type="ARBA" id="ARBA00022832"/>
    </source>
</evidence>
<keyword evidence="7" id="KW-0276">Fatty acid metabolism</keyword>
<dbReference type="Pfam" id="PF02770">
    <property type="entry name" value="Acyl-CoA_dh_M"/>
    <property type="match status" value="1"/>
</dbReference>
<evidence type="ECO:0000256" key="5">
    <source>
        <dbReference type="ARBA" id="ARBA00022630"/>
    </source>
</evidence>
<name>A0A3M6UK60_POCDA</name>
<comment type="caution">
    <text evidence="18">The sequence shown here is derived from an EMBL/GenBank/DDBJ whole genome shotgun (WGS) entry which is preliminary data.</text>
</comment>
<dbReference type="InterPro" id="IPR006091">
    <property type="entry name" value="Acyl-CoA_Oxase/DH_mid-dom"/>
</dbReference>
<dbReference type="InterPro" id="IPR029320">
    <property type="entry name" value="Acyl-CoA_ox_N"/>
</dbReference>
<keyword evidence="8" id="KW-0560">Oxidoreductase</keyword>
<comment type="cofactor">
    <cofactor evidence="1">
        <name>FAD</name>
        <dbReference type="ChEBI" id="CHEBI:57692"/>
    </cofactor>
</comment>
<dbReference type="GO" id="GO:0005504">
    <property type="term" value="F:fatty acid binding"/>
    <property type="evidence" value="ECO:0007669"/>
    <property type="project" value="TreeGrafter"/>
</dbReference>
<dbReference type="Pfam" id="PF14749">
    <property type="entry name" value="Acyl-CoA_ox_N"/>
    <property type="match status" value="1"/>
</dbReference>
<evidence type="ECO:0000259" key="17">
    <source>
        <dbReference type="Pfam" id="PF22924"/>
    </source>
</evidence>
<gene>
    <name evidence="18" type="ORF">pdam_00000404</name>
</gene>
<evidence type="ECO:0000313" key="19">
    <source>
        <dbReference type="Proteomes" id="UP000275408"/>
    </source>
</evidence>
<dbReference type="FunFam" id="1.20.140.10:FF:000007">
    <property type="entry name" value="Acyl-coenzyme A oxidase"/>
    <property type="match status" value="1"/>
</dbReference>
<keyword evidence="6 11" id="KW-0274">FAD</keyword>
<feature type="binding site" evidence="13">
    <location>
        <position position="206"/>
    </location>
    <ligand>
        <name>FAD</name>
        <dbReference type="ChEBI" id="CHEBI:57692"/>
    </ligand>
</feature>
<dbReference type="Gene3D" id="2.40.110.10">
    <property type="entry name" value="Butyryl-CoA Dehydrogenase, subunit A, domain 2"/>
    <property type="match status" value="1"/>
</dbReference>
<dbReference type="SUPFAM" id="SSF47203">
    <property type="entry name" value="Acyl-CoA dehydrogenase C-terminal domain-like"/>
    <property type="match status" value="2"/>
</dbReference>
<evidence type="ECO:0000256" key="6">
    <source>
        <dbReference type="ARBA" id="ARBA00022827"/>
    </source>
</evidence>
<evidence type="ECO:0000256" key="4">
    <source>
        <dbReference type="ARBA" id="ARBA00006288"/>
    </source>
</evidence>
<dbReference type="GO" id="GO:0071949">
    <property type="term" value="F:FAD binding"/>
    <property type="evidence" value="ECO:0007669"/>
    <property type="project" value="InterPro"/>
</dbReference>
<proteinExistence type="inferred from homology"/>
<feature type="domain" description="Acyl-CoA oxidase C-terminal" evidence="14">
    <location>
        <begin position="517"/>
        <end position="694"/>
    </location>
</feature>
<dbReference type="FunFam" id="1.20.140.10:FF:000010">
    <property type="entry name" value="Acyl-coenzyme A oxidase"/>
    <property type="match status" value="1"/>
</dbReference>
<evidence type="ECO:0000256" key="10">
    <source>
        <dbReference type="ARBA" id="ARBA00023140"/>
    </source>
</evidence>
<evidence type="ECO:0000313" key="18">
    <source>
        <dbReference type="EMBL" id="RMX53778.1"/>
    </source>
</evidence>
<dbReference type="SUPFAM" id="SSF56645">
    <property type="entry name" value="Acyl-CoA dehydrogenase NM domain-like"/>
    <property type="match status" value="1"/>
</dbReference>
<evidence type="ECO:0000256" key="3">
    <source>
        <dbReference type="ARBA" id="ARBA00005189"/>
    </source>
</evidence>
<feature type="binding site" evidence="13">
    <location>
        <position position="167"/>
    </location>
    <ligand>
        <name>FAD</name>
        <dbReference type="ChEBI" id="CHEBI:57692"/>
    </ligand>
</feature>
<comment type="similarity">
    <text evidence="4 11">Belongs to the acyl-CoA oxidase family.</text>
</comment>